<dbReference type="PANTHER" id="PTHR12461">
    <property type="entry name" value="HYPOXIA-INDUCIBLE FACTOR 1 ALPHA INHIBITOR-RELATED"/>
    <property type="match status" value="1"/>
</dbReference>
<accession>A0A3R7I5F6</accession>
<dbReference type="EMBL" id="MCAS01000067">
    <property type="protein sequence ID" value="RKF31453.1"/>
    <property type="molecule type" value="Genomic_DNA"/>
</dbReference>
<comment type="caution">
    <text evidence="2">The sequence shown here is derived from an EMBL/GenBank/DDBJ whole genome shotgun (WGS) entry which is preliminary data.</text>
</comment>
<gene>
    <name evidence="2" type="ORF">BCY88_11810</name>
</gene>
<protein>
    <recommendedName>
        <fullName evidence="1">JmjC domain-containing protein</fullName>
    </recommendedName>
</protein>
<dbReference type="Gene3D" id="2.60.120.650">
    <property type="entry name" value="Cupin"/>
    <property type="match status" value="1"/>
</dbReference>
<evidence type="ECO:0000259" key="1">
    <source>
        <dbReference type="PROSITE" id="PS51184"/>
    </source>
</evidence>
<proteinExistence type="predicted"/>
<evidence type="ECO:0000313" key="2">
    <source>
        <dbReference type="EMBL" id="RKF31453.1"/>
    </source>
</evidence>
<organism evidence="2 3">
    <name type="scientific">Paraburkholderia fungorum</name>
    <dbReference type="NCBI Taxonomy" id="134537"/>
    <lineage>
        <taxon>Bacteria</taxon>
        <taxon>Pseudomonadati</taxon>
        <taxon>Pseudomonadota</taxon>
        <taxon>Betaproteobacteria</taxon>
        <taxon>Burkholderiales</taxon>
        <taxon>Burkholderiaceae</taxon>
        <taxon>Paraburkholderia</taxon>
    </lineage>
</organism>
<sequence length="335" mass="36640">MADAPELDCSYVLGERLTMSRTVASADAVITLTHGALTWALAEPSAFDWRNEAFLRACNGCFQVAGETRFAYYWLQLLKRPEPAARAALARARAVAPAALATVPATTRCDRAAMLDAVRCSTPLHLQGVLDWPAVQWDCVEWDARYGDIVLREAAAGGDPLRLRDVLPVPARARDAGHGDQHRGVPPPYTDGCLLPDEFAPLFALPGLPADAFSAAQLWSGPRRDSVVTGLHCDIASSFLAQVYGCKKVRLFAPGQSDLLYVVEAFNSHQLCCVNADKPDLTRFPRFAQATYADLILEPGDLLIVPTGWYHCTWALDDVLSVSRFMRDEVAQRLA</sequence>
<dbReference type="PROSITE" id="PS51184">
    <property type="entry name" value="JMJC"/>
    <property type="match status" value="1"/>
</dbReference>
<dbReference type="Proteomes" id="UP000283709">
    <property type="component" value="Unassembled WGS sequence"/>
</dbReference>
<dbReference type="AlphaFoldDB" id="A0A3R7I5F6"/>
<dbReference type="SUPFAM" id="SSF51197">
    <property type="entry name" value="Clavaminate synthase-like"/>
    <property type="match status" value="1"/>
</dbReference>
<evidence type="ECO:0000313" key="3">
    <source>
        <dbReference type="Proteomes" id="UP000283709"/>
    </source>
</evidence>
<name>A0A3R7I5F6_9BURK</name>
<dbReference type="PANTHER" id="PTHR12461:SF105">
    <property type="entry name" value="HYPOXIA-INDUCIBLE FACTOR 1-ALPHA INHIBITOR"/>
    <property type="match status" value="1"/>
</dbReference>
<dbReference type="InterPro" id="IPR041667">
    <property type="entry name" value="Cupin_8"/>
</dbReference>
<dbReference type="Pfam" id="PF13621">
    <property type="entry name" value="Cupin_8"/>
    <property type="match status" value="1"/>
</dbReference>
<reference evidence="2 3" key="1">
    <citation type="submission" date="2016-07" db="EMBL/GenBank/DDBJ databases">
        <title>Genome analysis of Burkholderia fungorum ES3-20.</title>
        <authorList>
            <person name="Xu D."/>
            <person name="Yao R."/>
            <person name="Zheng S."/>
        </authorList>
    </citation>
    <scope>NUCLEOTIDE SEQUENCE [LARGE SCALE GENOMIC DNA]</scope>
    <source>
        <strain evidence="2 3">ES3-20</strain>
    </source>
</reference>
<dbReference type="InterPro" id="IPR003347">
    <property type="entry name" value="JmjC_dom"/>
</dbReference>
<feature type="domain" description="JmjC" evidence="1">
    <location>
        <begin position="174"/>
        <end position="335"/>
    </location>
</feature>